<dbReference type="STRING" id="1227497.C491_13442"/>
<protein>
    <submittedName>
        <fullName evidence="7">Asparaginase/glutaminase</fullName>
    </submittedName>
</protein>
<dbReference type="SMART" id="SM00870">
    <property type="entry name" value="Asparaginase"/>
    <property type="match status" value="1"/>
</dbReference>
<accession>L9X535</accession>
<feature type="active site" evidence="3">
    <location>
        <position position="63"/>
    </location>
</feature>
<dbReference type="Gene3D" id="3.40.50.40">
    <property type="match status" value="1"/>
</dbReference>
<dbReference type="PIRSF" id="PIRSF500176">
    <property type="entry name" value="L_ASNase"/>
    <property type="match status" value="1"/>
</dbReference>
<dbReference type="PRINTS" id="PR00139">
    <property type="entry name" value="ASNGLNASE"/>
</dbReference>
<keyword evidence="2" id="KW-0378">Hydrolase</keyword>
<dbReference type="PANTHER" id="PTHR11707">
    <property type="entry name" value="L-ASPARAGINASE"/>
    <property type="match status" value="1"/>
</dbReference>
<dbReference type="PROSITE" id="PS51318">
    <property type="entry name" value="TAT"/>
    <property type="match status" value="1"/>
</dbReference>
<keyword evidence="8" id="KW-1185">Reference proteome</keyword>
<dbReference type="AlphaFoldDB" id="L9X535"/>
<feature type="region of interest" description="Disordered" evidence="4">
    <location>
        <begin position="323"/>
        <end position="343"/>
    </location>
</feature>
<dbReference type="InterPro" id="IPR027474">
    <property type="entry name" value="L-asparaginase_N"/>
</dbReference>
<dbReference type="Gene3D" id="3.40.50.1170">
    <property type="entry name" value="L-asparaginase, N-terminal domain"/>
    <property type="match status" value="1"/>
</dbReference>
<evidence type="ECO:0000313" key="7">
    <source>
        <dbReference type="EMBL" id="ELY56546.1"/>
    </source>
</evidence>
<evidence type="ECO:0000259" key="6">
    <source>
        <dbReference type="Pfam" id="PF17763"/>
    </source>
</evidence>
<dbReference type="InterPro" id="IPR004550">
    <property type="entry name" value="AsnASE_II"/>
</dbReference>
<dbReference type="EMBL" id="AOIB01000027">
    <property type="protein sequence ID" value="ELY56546.1"/>
    <property type="molecule type" value="Genomic_DNA"/>
</dbReference>
<reference evidence="7 8" key="1">
    <citation type="journal article" date="2014" name="PLoS Genet.">
        <title>Phylogenetically driven sequencing of extremely halophilic archaea reveals strategies for static and dynamic osmo-response.</title>
        <authorList>
            <person name="Becker E.A."/>
            <person name="Seitzer P.M."/>
            <person name="Tritt A."/>
            <person name="Larsen D."/>
            <person name="Krusor M."/>
            <person name="Yao A.I."/>
            <person name="Wu D."/>
            <person name="Madern D."/>
            <person name="Eisen J.A."/>
            <person name="Darling A.E."/>
            <person name="Facciotti M.T."/>
        </authorList>
    </citation>
    <scope>NUCLEOTIDE SEQUENCE [LARGE SCALE GENOMIC DNA]</scope>
    <source>
        <strain evidence="7 8">DSM 10524</strain>
    </source>
</reference>
<comment type="similarity">
    <text evidence="1">Belongs to the asparaginase 1 family.</text>
</comment>
<dbReference type="InterPro" id="IPR019546">
    <property type="entry name" value="TAT_signal_bac_arc"/>
</dbReference>
<evidence type="ECO:0000256" key="1">
    <source>
        <dbReference type="ARBA" id="ARBA00010518"/>
    </source>
</evidence>
<comment type="caution">
    <text evidence="7">The sequence shown here is derived from an EMBL/GenBank/DDBJ whole genome shotgun (WGS) entry which is preliminary data.</text>
</comment>
<dbReference type="eggNOG" id="arCOG01924">
    <property type="taxonomic scope" value="Archaea"/>
</dbReference>
<evidence type="ECO:0000256" key="3">
    <source>
        <dbReference type="PROSITE-ProRule" id="PRU10099"/>
    </source>
</evidence>
<dbReference type="NCBIfam" id="TIGR01409">
    <property type="entry name" value="TAT_signal_seq"/>
    <property type="match status" value="1"/>
</dbReference>
<evidence type="ECO:0000313" key="8">
    <source>
        <dbReference type="Proteomes" id="UP000011688"/>
    </source>
</evidence>
<dbReference type="InterPro" id="IPR027473">
    <property type="entry name" value="L-asparaginase_C"/>
</dbReference>
<dbReference type="GO" id="GO:0004067">
    <property type="term" value="F:asparaginase activity"/>
    <property type="evidence" value="ECO:0007669"/>
    <property type="project" value="UniProtKB-UniRule"/>
</dbReference>
<dbReference type="SUPFAM" id="SSF53774">
    <property type="entry name" value="Glutaminase/Asparaginase"/>
    <property type="match status" value="1"/>
</dbReference>
<sequence length="389" mass="40829">MGDETGSFLPNRRSFLQLAGAAGGTALASGAATAQSAEEMLEDVELPDEDERPLVRLVQTGGTIASTEEAADEGYSLSEEADAIVESVPELEHFVDIEIAEAAQKGSPSLLVEDYVSVAKAAKQAEEDGAAGVIVTHGTNTIEEDAYFNDLVLDLDIPVVFVGAMRPADAIVADGPSNLLLAARLVTRNEFHLSDEPSGVYALLNETVHAARDIMKSDAWSLETFSSGSPGPIARFTDDEILIYREPGSYSSNLSDCDLEATPEMTVPIVATGAGAEAPLMEQAVNGKYDADGFAVQHSGRGGTSPAISDAVEATLDAGIPVVSSTRNFDGPASPSDEEGTDVSMEDLPVWKARIHLIVALTITSDLEEIRETVEAGKYGTAIVPTSTL</sequence>
<dbReference type="InterPro" id="IPR036152">
    <property type="entry name" value="Asp/glu_Ase-like_sf"/>
</dbReference>
<evidence type="ECO:0000256" key="2">
    <source>
        <dbReference type="ARBA" id="ARBA00022801"/>
    </source>
</evidence>
<dbReference type="GO" id="GO:0006528">
    <property type="term" value="P:asparagine metabolic process"/>
    <property type="evidence" value="ECO:0007669"/>
    <property type="project" value="InterPro"/>
</dbReference>
<proteinExistence type="inferred from homology"/>
<dbReference type="InterPro" id="IPR040919">
    <property type="entry name" value="Asparaginase_C"/>
</dbReference>
<dbReference type="InterPro" id="IPR006311">
    <property type="entry name" value="TAT_signal"/>
</dbReference>
<dbReference type="Proteomes" id="UP000011688">
    <property type="component" value="Unassembled WGS sequence"/>
</dbReference>
<dbReference type="Pfam" id="PF17763">
    <property type="entry name" value="Asparaginase_C"/>
    <property type="match status" value="1"/>
</dbReference>
<dbReference type="CDD" id="cd08964">
    <property type="entry name" value="L-asparaginase_II"/>
    <property type="match status" value="1"/>
</dbReference>
<dbReference type="Pfam" id="PF00710">
    <property type="entry name" value="Asparaginase"/>
    <property type="match status" value="1"/>
</dbReference>
<evidence type="ECO:0000256" key="4">
    <source>
        <dbReference type="SAM" id="MobiDB-lite"/>
    </source>
</evidence>
<dbReference type="InterPro" id="IPR020827">
    <property type="entry name" value="Asparaginase/glutaminase_AS1"/>
</dbReference>
<dbReference type="PROSITE" id="PS00144">
    <property type="entry name" value="ASN_GLN_ASE_1"/>
    <property type="match status" value="1"/>
</dbReference>
<dbReference type="InterPro" id="IPR006034">
    <property type="entry name" value="Asparaginase/glutaminase-like"/>
</dbReference>
<dbReference type="PIRSF" id="PIRSF001220">
    <property type="entry name" value="L-ASNase_gatD"/>
    <property type="match status" value="1"/>
</dbReference>
<dbReference type="PROSITE" id="PS51732">
    <property type="entry name" value="ASN_GLN_ASE_3"/>
    <property type="match status" value="1"/>
</dbReference>
<dbReference type="PANTHER" id="PTHR11707:SF28">
    <property type="entry name" value="60 KDA LYSOPHOSPHOLIPASE"/>
    <property type="match status" value="1"/>
</dbReference>
<feature type="domain" description="L-asparaginase N-terminal" evidence="5">
    <location>
        <begin position="55"/>
        <end position="247"/>
    </location>
</feature>
<gene>
    <name evidence="7" type="ORF">C491_13442</name>
</gene>
<dbReference type="InterPro" id="IPR037152">
    <property type="entry name" value="L-asparaginase_N_sf"/>
</dbReference>
<evidence type="ECO:0000259" key="5">
    <source>
        <dbReference type="Pfam" id="PF00710"/>
    </source>
</evidence>
<feature type="domain" description="Asparaginase/glutaminase C-terminal" evidence="6">
    <location>
        <begin position="267"/>
        <end position="372"/>
    </location>
</feature>
<organism evidence="7 8">
    <name type="scientific">Natronococcus amylolyticus DSM 10524</name>
    <dbReference type="NCBI Taxonomy" id="1227497"/>
    <lineage>
        <taxon>Archaea</taxon>
        <taxon>Methanobacteriati</taxon>
        <taxon>Methanobacteriota</taxon>
        <taxon>Stenosarchaea group</taxon>
        <taxon>Halobacteria</taxon>
        <taxon>Halobacteriales</taxon>
        <taxon>Natrialbaceae</taxon>
        <taxon>Natronococcus</taxon>
    </lineage>
</organism>
<name>L9X535_9EURY</name>